<dbReference type="KEGG" id="vas:GT360_03760"/>
<accession>A0A7Z2T1Q9</accession>
<feature type="domain" description="Serine aminopeptidase S33" evidence="1">
    <location>
        <begin position="84"/>
        <end position="205"/>
    </location>
</feature>
<dbReference type="Proteomes" id="UP000464262">
    <property type="component" value="Chromosome 1"/>
</dbReference>
<dbReference type="InterPro" id="IPR051044">
    <property type="entry name" value="MAG_DAG_Lipase"/>
</dbReference>
<dbReference type="InterPro" id="IPR029058">
    <property type="entry name" value="AB_hydrolase_fold"/>
</dbReference>
<keyword evidence="3" id="KW-1185">Reference proteome</keyword>
<protein>
    <submittedName>
        <fullName evidence="2">Alpha/beta fold hydrolase</fullName>
    </submittedName>
</protein>
<evidence type="ECO:0000259" key="1">
    <source>
        <dbReference type="Pfam" id="PF12146"/>
    </source>
</evidence>
<proteinExistence type="predicted"/>
<name>A0A7Z2T1Q9_9VIBR</name>
<reference evidence="2 3" key="1">
    <citation type="submission" date="2020-01" db="EMBL/GenBank/DDBJ databases">
        <title>Whole genome and functional gene identification of agarase of Vibrio HN897.</title>
        <authorList>
            <person name="Liu Y."/>
            <person name="Zhao Z."/>
        </authorList>
    </citation>
    <scope>NUCLEOTIDE SEQUENCE [LARGE SCALE GENOMIC DNA]</scope>
    <source>
        <strain evidence="2 3">HN897</strain>
    </source>
</reference>
<dbReference type="Pfam" id="PF12146">
    <property type="entry name" value="Hydrolase_4"/>
    <property type="match status" value="1"/>
</dbReference>
<organism evidence="2 3">
    <name type="scientific">Vibrio astriarenae</name>
    <dbReference type="NCBI Taxonomy" id="1481923"/>
    <lineage>
        <taxon>Bacteria</taxon>
        <taxon>Pseudomonadati</taxon>
        <taxon>Pseudomonadota</taxon>
        <taxon>Gammaproteobacteria</taxon>
        <taxon>Vibrionales</taxon>
        <taxon>Vibrionaceae</taxon>
        <taxon>Vibrio</taxon>
    </lineage>
</organism>
<evidence type="ECO:0000313" key="3">
    <source>
        <dbReference type="Proteomes" id="UP000464262"/>
    </source>
</evidence>
<evidence type="ECO:0000313" key="2">
    <source>
        <dbReference type="EMBL" id="QIA62682.1"/>
    </source>
</evidence>
<dbReference type="PROSITE" id="PS51257">
    <property type="entry name" value="PROKAR_LIPOPROTEIN"/>
    <property type="match status" value="1"/>
</dbReference>
<dbReference type="Gene3D" id="3.40.50.1820">
    <property type="entry name" value="alpha/beta hydrolase"/>
    <property type="match status" value="1"/>
</dbReference>
<dbReference type="RefSeq" id="WP_164647577.1">
    <property type="nucleotide sequence ID" value="NZ_CP047475.1"/>
</dbReference>
<dbReference type="EMBL" id="CP047475">
    <property type="protein sequence ID" value="QIA62682.1"/>
    <property type="molecule type" value="Genomic_DNA"/>
</dbReference>
<dbReference type="GO" id="GO:0016787">
    <property type="term" value="F:hydrolase activity"/>
    <property type="evidence" value="ECO:0007669"/>
    <property type="project" value="UniProtKB-KW"/>
</dbReference>
<dbReference type="PANTHER" id="PTHR11614">
    <property type="entry name" value="PHOSPHOLIPASE-RELATED"/>
    <property type="match status" value="1"/>
</dbReference>
<keyword evidence="2" id="KW-0378">Hydrolase</keyword>
<dbReference type="AlphaFoldDB" id="A0A7Z2T1Q9"/>
<dbReference type="InterPro" id="IPR022742">
    <property type="entry name" value="Hydrolase_4"/>
</dbReference>
<gene>
    <name evidence="2" type="ORF">GT360_03760</name>
</gene>
<sequence>MFRLPKLSLPLLTAVSLLGCNSSTKQPEYQASAYLPAYNQSRFDEYQTETRQWLLQHRIFLTEDREQELSFIMPQQFNPEQPNGKAVLLVHGLGDSPFSFKDIGRHLAAQGYLVRTILLPGHASKVGDLQLPSIEDWEGVVKHQIELIKQESDSVWLGGFSTGGNLVTEHALQDDSIEGLLLFAPAFKPTSKAVRFADIASYFIDWVDVDPEISHLRYNSLPMNGAAVYYQTSSNVRQQLKGQHYDKPVFMLLSEGDKVIDTPYVANTFSKVMTNPDNQLVWLGEDAPQDTRATTFSMQLDELKISNGSHMGMLFSPHNSEYGQDGTMLICNNGQGEELEAQCLAGEDVWYSAWGYTEPDKIHARLTYNPYFAQSMQIMDELMTVQQ</sequence>
<dbReference type="SUPFAM" id="SSF53474">
    <property type="entry name" value="alpha/beta-Hydrolases"/>
    <property type="match status" value="1"/>
</dbReference>